<evidence type="ECO:0000313" key="4">
    <source>
        <dbReference type="Proteomes" id="UP000595663"/>
    </source>
</evidence>
<dbReference type="NCBIfam" id="TIGR04456">
    <property type="entry name" value="LruC_dom"/>
    <property type="match status" value="1"/>
</dbReference>
<sequence length="442" mass="47987">MNNTRAFIVLMLTSVNLFADGRGGVAQNQNVDDQASVCMTIGQTASLTGLDDFLLATTDISGQAGAKYTGGDQFYLESNGPVRVEIHSGALKNNNSVLIPKYLFDQQSPVLNTATEGGHGAEHRIDAEVMLGAISAQQAGDYSGELVLVVVPQVGGEGGCGEFSVSYPGIASYETGSSSGQWATLAFEDLYPNPGDADYNDMVLQFRVQENYNAQQQLETIHLDFIPLARGAGYNHRLYLSLDGTLDSRNATYESTPALVGDASVKVTYNNLDSGASQTSYFDQSDDVLVFHNTRSSLSGFANVYANGDLTAPRVMTSIDISLTNPELNPASQALAGGEFNYRPFLYVMNTRQDIDLSEVNPYNGMIDQNGYPFGLMVPVDWRWPLEGVSIDVAYPYFSEYRSWLAGETDNISDQAMKWFNYPSSGAEGNLIWGENSFTEGL</sequence>
<feature type="signal peptide" evidence="1">
    <location>
        <begin position="1"/>
        <end position="19"/>
    </location>
</feature>
<evidence type="ECO:0000259" key="2">
    <source>
        <dbReference type="Pfam" id="PF16130"/>
    </source>
</evidence>
<dbReference type="EMBL" id="AP014545">
    <property type="protein sequence ID" value="BBB25772.1"/>
    <property type="molecule type" value="Genomic_DNA"/>
</dbReference>
<dbReference type="InterPro" id="IPR032295">
    <property type="entry name" value="DUF4842"/>
</dbReference>
<name>A0A7R6SSN4_9GAMM</name>
<keyword evidence="4" id="KW-1185">Reference proteome</keyword>
<dbReference type="OrthoDB" id="1204817at2"/>
<reference evidence="3 4" key="1">
    <citation type="journal article" date="2008" name="Int. J. Syst. Evol. Microbiol.">
        <title>Amphritea japonica sp. nov. and Amphritea balenae sp. nov., isolated from the sediment adjacent to sperm whale carcasses off Kagoshima, Japan.</title>
        <authorList>
            <person name="Miyazaki M."/>
            <person name="Nogi Y."/>
            <person name="Fujiwara Y."/>
            <person name="Kawato M."/>
            <person name="Nagahama T."/>
            <person name="Kubokawa K."/>
            <person name="Horikoshi K."/>
        </authorList>
    </citation>
    <scope>NUCLEOTIDE SEQUENCE [LARGE SCALE GENOMIC DNA]</scope>
    <source>
        <strain evidence="3 4">ATCC BAA-1530</strain>
    </source>
</reference>
<protein>
    <recommendedName>
        <fullName evidence="2">DUF4842 domain-containing protein</fullName>
    </recommendedName>
</protein>
<proteinExistence type="predicted"/>
<gene>
    <name evidence="3" type="ORF">AMJAP_1177</name>
</gene>
<keyword evidence="1" id="KW-0732">Signal</keyword>
<dbReference type="Pfam" id="PF16130">
    <property type="entry name" value="DUF4842"/>
    <property type="match status" value="2"/>
</dbReference>
<feature type="domain" description="DUF4842" evidence="2">
    <location>
        <begin position="220"/>
        <end position="352"/>
    </location>
</feature>
<accession>A0A7R6SSN4</accession>
<dbReference type="InterPro" id="IPR031025">
    <property type="entry name" value="LruC_dom"/>
</dbReference>
<feature type="domain" description="DUF4842" evidence="2">
    <location>
        <begin position="367"/>
        <end position="403"/>
    </location>
</feature>
<evidence type="ECO:0000313" key="3">
    <source>
        <dbReference type="EMBL" id="BBB25772.1"/>
    </source>
</evidence>
<dbReference type="KEGG" id="ajp:AMJAP_1177"/>
<evidence type="ECO:0000256" key="1">
    <source>
        <dbReference type="SAM" id="SignalP"/>
    </source>
</evidence>
<dbReference type="RefSeq" id="WP_019621370.1">
    <property type="nucleotide sequence ID" value="NZ_AP014545.1"/>
</dbReference>
<dbReference type="Proteomes" id="UP000595663">
    <property type="component" value="Chromosome"/>
</dbReference>
<dbReference type="AlphaFoldDB" id="A0A7R6SSN4"/>
<feature type="chain" id="PRO_5032809359" description="DUF4842 domain-containing protein" evidence="1">
    <location>
        <begin position="20"/>
        <end position="442"/>
    </location>
</feature>
<organism evidence="3 4">
    <name type="scientific">Amphritea japonica ATCC BAA-1530</name>
    <dbReference type="NCBI Taxonomy" id="1278309"/>
    <lineage>
        <taxon>Bacteria</taxon>
        <taxon>Pseudomonadati</taxon>
        <taxon>Pseudomonadota</taxon>
        <taxon>Gammaproteobacteria</taxon>
        <taxon>Oceanospirillales</taxon>
        <taxon>Oceanospirillaceae</taxon>
        <taxon>Amphritea</taxon>
    </lineage>
</organism>